<keyword evidence="2" id="KW-1185">Reference proteome</keyword>
<gene>
    <name evidence="1" type="ORF">DCCM_2378</name>
</gene>
<evidence type="ECO:0000313" key="1">
    <source>
        <dbReference type="EMBL" id="GBF33279.1"/>
    </source>
</evidence>
<dbReference type="EMBL" id="BFAV01000092">
    <property type="protein sequence ID" value="GBF33279.1"/>
    <property type="molecule type" value="Genomic_DNA"/>
</dbReference>
<comment type="caution">
    <text evidence="1">The sequence shown here is derived from an EMBL/GenBank/DDBJ whole genome shotgun (WGS) entry which is preliminary data.</text>
</comment>
<proteinExistence type="predicted"/>
<evidence type="ECO:0000313" key="2">
    <source>
        <dbReference type="Proteomes" id="UP000239549"/>
    </source>
</evidence>
<sequence length="40" mass="4866">MHLENPARKIKTPLFQAFLRFHPGTIFVYFTCYIQYMDIN</sequence>
<reference evidence="2" key="1">
    <citation type="submission" date="2018-02" db="EMBL/GenBank/DDBJ databases">
        <title>Genome sequence of Desulfocucumis palustris strain NAW-5.</title>
        <authorList>
            <person name="Watanabe M."/>
            <person name="Kojima H."/>
            <person name="Fukui M."/>
        </authorList>
    </citation>
    <scope>NUCLEOTIDE SEQUENCE [LARGE SCALE GENOMIC DNA]</scope>
    <source>
        <strain evidence="2">NAW-5</strain>
    </source>
</reference>
<organism evidence="1 2">
    <name type="scientific">Desulfocucumis palustris</name>
    <dbReference type="NCBI Taxonomy" id="1898651"/>
    <lineage>
        <taxon>Bacteria</taxon>
        <taxon>Bacillati</taxon>
        <taxon>Bacillota</taxon>
        <taxon>Clostridia</taxon>
        <taxon>Eubacteriales</taxon>
        <taxon>Desulfocucumaceae</taxon>
        <taxon>Desulfocucumis</taxon>
    </lineage>
</organism>
<dbReference type="Proteomes" id="UP000239549">
    <property type="component" value="Unassembled WGS sequence"/>
</dbReference>
<dbReference type="AlphaFoldDB" id="A0A2L2XAI0"/>
<accession>A0A2L2XAI0</accession>
<name>A0A2L2XAI0_9FIRM</name>
<protein>
    <submittedName>
        <fullName evidence="1">Uncharacterized protein</fullName>
    </submittedName>
</protein>